<dbReference type="CDD" id="cd17574">
    <property type="entry name" value="REC_OmpR"/>
    <property type="match status" value="1"/>
</dbReference>
<feature type="domain" description="Response regulatory" evidence="8">
    <location>
        <begin position="6"/>
        <end position="121"/>
    </location>
</feature>
<dbReference type="InterPro" id="IPR039420">
    <property type="entry name" value="WalR-like"/>
</dbReference>
<keyword evidence="1 6" id="KW-0597">Phosphoprotein</keyword>
<dbReference type="EMBL" id="QRGP01000001">
    <property type="protein sequence ID" value="RDV07218.1"/>
    <property type="molecule type" value="Genomic_DNA"/>
</dbReference>
<dbReference type="Pfam" id="PF00486">
    <property type="entry name" value="Trans_reg_C"/>
    <property type="match status" value="1"/>
</dbReference>
<accession>A0A371BI46</accession>
<evidence type="ECO:0000313" key="11">
    <source>
        <dbReference type="Proteomes" id="UP000263833"/>
    </source>
</evidence>
<dbReference type="PANTHER" id="PTHR48111">
    <property type="entry name" value="REGULATOR OF RPOS"/>
    <property type="match status" value="1"/>
</dbReference>
<dbReference type="OrthoDB" id="9802426at2"/>
<evidence type="ECO:0000256" key="7">
    <source>
        <dbReference type="PROSITE-ProRule" id="PRU01091"/>
    </source>
</evidence>
<dbReference type="Proteomes" id="UP000263833">
    <property type="component" value="Unassembled WGS sequence"/>
</dbReference>
<keyword evidence="4 7" id="KW-0238">DNA-binding</keyword>
<dbReference type="PROSITE" id="PS50110">
    <property type="entry name" value="RESPONSE_REGULATORY"/>
    <property type="match status" value="1"/>
</dbReference>
<protein>
    <submittedName>
        <fullName evidence="10">DNA-binding response regulator</fullName>
    </submittedName>
</protein>
<proteinExistence type="predicted"/>
<dbReference type="Gene3D" id="6.10.250.690">
    <property type="match status" value="1"/>
</dbReference>
<feature type="modified residue" description="4-aspartylphosphate" evidence="6">
    <location>
        <position position="55"/>
    </location>
</feature>
<dbReference type="InterPro" id="IPR001867">
    <property type="entry name" value="OmpR/PhoB-type_DNA-bd"/>
</dbReference>
<organism evidence="10 11">
    <name type="scientific">Sphingorhabdus pulchriflava</name>
    <dbReference type="NCBI Taxonomy" id="2292257"/>
    <lineage>
        <taxon>Bacteria</taxon>
        <taxon>Pseudomonadati</taxon>
        <taxon>Pseudomonadota</taxon>
        <taxon>Alphaproteobacteria</taxon>
        <taxon>Sphingomonadales</taxon>
        <taxon>Sphingomonadaceae</taxon>
        <taxon>Sphingorhabdus</taxon>
    </lineage>
</organism>
<dbReference type="SMART" id="SM00448">
    <property type="entry name" value="REC"/>
    <property type="match status" value="1"/>
</dbReference>
<name>A0A371BI46_9SPHN</name>
<dbReference type="PANTHER" id="PTHR48111:SF22">
    <property type="entry name" value="REGULATOR OF RPOS"/>
    <property type="match status" value="1"/>
</dbReference>
<evidence type="ECO:0000256" key="6">
    <source>
        <dbReference type="PROSITE-ProRule" id="PRU00169"/>
    </source>
</evidence>
<dbReference type="RefSeq" id="WP_115549460.1">
    <property type="nucleotide sequence ID" value="NZ_QRGP01000001.1"/>
</dbReference>
<dbReference type="Gene3D" id="3.40.50.2300">
    <property type="match status" value="1"/>
</dbReference>
<dbReference type="Pfam" id="PF00072">
    <property type="entry name" value="Response_reg"/>
    <property type="match status" value="1"/>
</dbReference>
<dbReference type="InterPro" id="IPR036388">
    <property type="entry name" value="WH-like_DNA-bd_sf"/>
</dbReference>
<comment type="caution">
    <text evidence="10">The sequence shown here is derived from an EMBL/GenBank/DDBJ whole genome shotgun (WGS) entry which is preliminary data.</text>
</comment>
<dbReference type="GO" id="GO:0000976">
    <property type="term" value="F:transcription cis-regulatory region binding"/>
    <property type="evidence" value="ECO:0007669"/>
    <property type="project" value="TreeGrafter"/>
</dbReference>
<feature type="DNA-binding region" description="OmpR/PhoB-type" evidence="7">
    <location>
        <begin position="129"/>
        <end position="226"/>
    </location>
</feature>
<dbReference type="Gene3D" id="1.10.10.10">
    <property type="entry name" value="Winged helix-like DNA-binding domain superfamily/Winged helix DNA-binding domain"/>
    <property type="match status" value="1"/>
</dbReference>
<evidence type="ECO:0000256" key="4">
    <source>
        <dbReference type="ARBA" id="ARBA00023125"/>
    </source>
</evidence>
<gene>
    <name evidence="10" type="ORF">DXH95_07570</name>
</gene>
<keyword evidence="5" id="KW-0804">Transcription</keyword>
<evidence type="ECO:0000313" key="10">
    <source>
        <dbReference type="EMBL" id="RDV07218.1"/>
    </source>
</evidence>
<dbReference type="InterPro" id="IPR011006">
    <property type="entry name" value="CheY-like_superfamily"/>
</dbReference>
<evidence type="ECO:0000256" key="1">
    <source>
        <dbReference type="ARBA" id="ARBA00022553"/>
    </source>
</evidence>
<evidence type="ECO:0000259" key="9">
    <source>
        <dbReference type="PROSITE" id="PS51755"/>
    </source>
</evidence>
<evidence type="ECO:0000256" key="2">
    <source>
        <dbReference type="ARBA" id="ARBA00023012"/>
    </source>
</evidence>
<dbReference type="PROSITE" id="PS51755">
    <property type="entry name" value="OMPR_PHOB"/>
    <property type="match status" value="1"/>
</dbReference>
<dbReference type="InterPro" id="IPR016032">
    <property type="entry name" value="Sig_transdc_resp-reg_C-effctor"/>
</dbReference>
<dbReference type="InterPro" id="IPR001789">
    <property type="entry name" value="Sig_transdc_resp-reg_receiver"/>
</dbReference>
<feature type="domain" description="OmpR/PhoB-type" evidence="9">
    <location>
        <begin position="129"/>
        <end position="226"/>
    </location>
</feature>
<keyword evidence="3" id="KW-0805">Transcription regulation</keyword>
<keyword evidence="11" id="KW-1185">Reference proteome</keyword>
<dbReference type="GO" id="GO:0032993">
    <property type="term" value="C:protein-DNA complex"/>
    <property type="evidence" value="ECO:0007669"/>
    <property type="project" value="TreeGrafter"/>
</dbReference>
<dbReference type="GO" id="GO:0000156">
    <property type="term" value="F:phosphorelay response regulator activity"/>
    <property type="evidence" value="ECO:0007669"/>
    <property type="project" value="TreeGrafter"/>
</dbReference>
<dbReference type="GO" id="GO:0006355">
    <property type="term" value="P:regulation of DNA-templated transcription"/>
    <property type="evidence" value="ECO:0007669"/>
    <property type="project" value="InterPro"/>
</dbReference>
<dbReference type="SMART" id="SM00862">
    <property type="entry name" value="Trans_reg_C"/>
    <property type="match status" value="1"/>
</dbReference>
<reference evidence="11" key="1">
    <citation type="submission" date="2018-08" db="EMBL/GenBank/DDBJ databases">
        <authorList>
            <person name="Kim S.-J."/>
            <person name="Jung G.-Y."/>
        </authorList>
    </citation>
    <scope>NUCLEOTIDE SEQUENCE [LARGE SCALE GENOMIC DNA]</scope>
    <source>
        <strain evidence="11">GY_G</strain>
    </source>
</reference>
<dbReference type="SUPFAM" id="SSF52172">
    <property type="entry name" value="CheY-like"/>
    <property type="match status" value="1"/>
</dbReference>
<dbReference type="AlphaFoldDB" id="A0A371BI46"/>
<evidence type="ECO:0000256" key="5">
    <source>
        <dbReference type="ARBA" id="ARBA00023163"/>
    </source>
</evidence>
<dbReference type="SUPFAM" id="SSF46894">
    <property type="entry name" value="C-terminal effector domain of the bipartite response regulators"/>
    <property type="match status" value="1"/>
</dbReference>
<sequence>MSDSFDILLVEDNPDLASNIIDYLEALGHRLHYAADGEAGLREALLSRVDIILLDLALPNRDGLSVCAELRRRADRRVPILMLTARDTLDDKLAGFANGADDYLVKPFSLAELAARVMALAQRTHLGQPHYISIGPLAIDRQARAATREGRPLRLTPLLWDLLLLLVEAWPNPVSRDEVTRRLWGDEPPSSDSLRAHLHLLRQVVDKPFDLPIIETVHSVGFRLKVER</sequence>
<dbReference type="GO" id="GO:0005829">
    <property type="term" value="C:cytosol"/>
    <property type="evidence" value="ECO:0007669"/>
    <property type="project" value="TreeGrafter"/>
</dbReference>
<keyword evidence="2" id="KW-0902">Two-component regulatory system</keyword>
<evidence type="ECO:0000259" key="8">
    <source>
        <dbReference type="PROSITE" id="PS50110"/>
    </source>
</evidence>
<evidence type="ECO:0000256" key="3">
    <source>
        <dbReference type="ARBA" id="ARBA00023015"/>
    </source>
</evidence>